<dbReference type="PANTHER" id="PTHR43004:SF19">
    <property type="entry name" value="BINDING MONOOXYGENASE, PUTATIVE (JCVI)-RELATED"/>
    <property type="match status" value="1"/>
</dbReference>
<dbReference type="Gene3D" id="3.40.30.20">
    <property type="match status" value="1"/>
</dbReference>
<evidence type="ECO:0000256" key="2">
    <source>
        <dbReference type="ARBA" id="ARBA00007801"/>
    </source>
</evidence>
<dbReference type="AlphaFoldDB" id="A0AAV5GE22"/>
<protein>
    <submittedName>
        <fullName evidence="9">Phenol 2-monooxygenase</fullName>
    </submittedName>
</protein>
<evidence type="ECO:0000256" key="1">
    <source>
        <dbReference type="ARBA" id="ARBA00001974"/>
    </source>
</evidence>
<keyword evidence="4" id="KW-0274">FAD</keyword>
<name>A0AAV5GE22_CORAM</name>
<keyword evidence="3" id="KW-0285">Flavoprotein</keyword>
<comment type="caution">
    <text evidence="9">The sequence shown here is derived from an EMBL/GenBank/DDBJ whole genome shotgun (WGS) entry which is preliminary data.</text>
</comment>
<feature type="domain" description="FAD-binding" evidence="7">
    <location>
        <begin position="33"/>
        <end position="407"/>
    </location>
</feature>
<sequence>MQFHYEGYSTGDPLQMRAEGSGLNRPDELPDVMDVLVVGAGPAGTIAAAQLSRFPNVTTRLVERSDRRLELANADGVHSRTIETFQAFGFAHEILAEAHEITDMAFWKPDSDNPSQIVRDTSTRELPQHISEFPMALLTQTRIIDHFNRFMKNAPTRMEPDYGYEFVGFTEAEDPDNVEYPITVTLRRTAGPNEGEEVVVRTKYLVGADGARSQVRKSLGYRLQGKQANHAWGVMDIHANTDFPDVRKKCTIKSDSGRTILLIPREGGYLFRLYVDLGEVPDDGSKAVRNTPLQEVIDTANEIMAPYTVDVKNVVWNSIYEVGHRVADHFDDRVSDKTTGEYPRVFIAGDACHTHSAKAGQGMNVSMQDGFNLGWKLGHVASGNSPEELLQTYAEEREDIAYKLIEFDKNWSSLMAKPSSEMGSAQDLEDFYRANSEFNAGYMTHYEPSTITMDGRHQDLAQGYPIGRRFKSAMVGRVCDLIETHLGHQASADGRIRTYVFADADALSSKDSTLHQWAAWADKSLDPELVDAKVVYQTPHTEFDVSSVPDAFKPAVGVLGLTNLENSFGITADSDIFDQREISRDGVVVVVRPDQYVSGIFPLHDTAGLEDFLKAYFPQMTGAQQPQAQSEAVLSSI</sequence>
<dbReference type="GO" id="GO:0071949">
    <property type="term" value="F:FAD binding"/>
    <property type="evidence" value="ECO:0007669"/>
    <property type="project" value="InterPro"/>
</dbReference>
<dbReference type="RefSeq" id="WP_236164027.1">
    <property type="nucleotide sequence ID" value="NZ_BQKK01000007.1"/>
</dbReference>
<evidence type="ECO:0000313" key="10">
    <source>
        <dbReference type="Proteomes" id="UP001054925"/>
    </source>
</evidence>
<dbReference type="PANTHER" id="PTHR43004">
    <property type="entry name" value="TRK SYSTEM POTASSIUM UPTAKE PROTEIN"/>
    <property type="match status" value="1"/>
</dbReference>
<evidence type="ECO:0000313" key="9">
    <source>
        <dbReference type="EMBL" id="GJN43846.1"/>
    </source>
</evidence>
<dbReference type="Pfam" id="PF01494">
    <property type="entry name" value="FAD_binding_3"/>
    <property type="match status" value="1"/>
</dbReference>
<dbReference type="SUPFAM" id="SSF54373">
    <property type="entry name" value="FAD-linked reductases, C-terminal domain"/>
    <property type="match status" value="1"/>
</dbReference>
<dbReference type="CDD" id="cd02979">
    <property type="entry name" value="PHOX_C"/>
    <property type="match status" value="1"/>
</dbReference>
<reference evidence="9" key="1">
    <citation type="submission" date="2021-12" db="EMBL/GenBank/DDBJ databases">
        <title>Draft genome sequence of Corynebacterium ammoniagenes strain T-723.</title>
        <authorList>
            <person name="Matsuzawa M."/>
            <person name="Hiratani M."/>
            <person name="Abe I."/>
            <person name="Tsuji Y."/>
            <person name="Nakamura J."/>
        </authorList>
    </citation>
    <scope>NUCLEOTIDE SEQUENCE</scope>
    <source>
        <strain evidence="9">T-723</strain>
    </source>
</reference>
<dbReference type="InterPro" id="IPR036249">
    <property type="entry name" value="Thioredoxin-like_sf"/>
</dbReference>
<evidence type="ECO:0000256" key="5">
    <source>
        <dbReference type="ARBA" id="ARBA00023002"/>
    </source>
</evidence>
<evidence type="ECO:0000256" key="6">
    <source>
        <dbReference type="SAM" id="MobiDB-lite"/>
    </source>
</evidence>
<comment type="similarity">
    <text evidence="2">Belongs to the PheA/TfdB FAD monooxygenase family.</text>
</comment>
<feature type="region of interest" description="Disordered" evidence="6">
    <location>
        <begin position="1"/>
        <end position="21"/>
    </location>
</feature>
<organism evidence="9 10">
    <name type="scientific">Corynebacterium ammoniagenes</name>
    <name type="common">Brevibacterium ammoniagenes</name>
    <dbReference type="NCBI Taxonomy" id="1697"/>
    <lineage>
        <taxon>Bacteria</taxon>
        <taxon>Bacillati</taxon>
        <taxon>Actinomycetota</taxon>
        <taxon>Actinomycetes</taxon>
        <taxon>Mycobacteriales</taxon>
        <taxon>Corynebacteriaceae</taxon>
        <taxon>Corynebacterium</taxon>
    </lineage>
</organism>
<dbReference type="InterPro" id="IPR038220">
    <property type="entry name" value="PHOX_C_sf"/>
</dbReference>
<dbReference type="SUPFAM" id="SSF51905">
    <property type="entry name" value="FAD/NAD(P)-binding domain"/>
    <property type="match status" value="1"/>
</dbReference>
<dbReference type="InterPro" id="IPR050641">
    <property type="entry name" value="RIFMO-like"/>
</dbReference>
<keyword evidence="5" id="KW-0560">Oxidoreductase</keyword>
<dbReference type="Gene3D" id="3.30.9.10">
    <property type="entry name" value="D-Amino Acid Oxidase, subunit A, domain 2"/>
    <property type="match status" value="1"/>
</dbReference>
<dbReference type="PRINTS" id="PR00420">
    <property type="entry name" value="RNGMNOXGNASE"/>
</dbReference>
<dbReference type="Proteomes" id="UP001054925">
    <property type="component" value="Unassembled WGS sequence"/>
</dbReference>
<gene>
    <name evidence="9" type="ORF">CAT723_23250</name>
</gene>
<dbReference type="InterPro" id="IPR012941">
    <property type="entry name" value="Phe_hydrox_C_dim_dom"/>
</dbReference>
<dbReference type="GO" id="GO:0016709">
    <property type="term" value="F:oxidoreductase activity, acting on paired donors, with incorporation or reduction of molecular oxygen, NAD(P)H as one donor, and incorporation of one atom of oxygen"/>
    <property type="evidence" value="ECO:0007669"/>
    <property type="project" value="UniProtKB-ARBA"/>
</dbReference>
<feature type="domain" description="Phenol hydroxylase-like C-terminal dimerisation" evidence="8">
    <location>
        <begin position="444"/>
        <end position="616"/>
    </location>
</feature>
<evidence type="ECO:0000259" key="7">
    <source>
        <dbReference type="Pfam" id="PF01494"/>
    </source>
</evidence>
<dbReference type="InterPro" id="IPR036188">
    <property type="entry name" value="FAD/NAD-bd_sf"/>
</dbReference>
<accession>A0AAV5GE22</accession>
<proteinExistence type="inferred from homology"/>
<dbReference type="Gene3D" id="3.50.50.60">
    <property type="entry name" value="FAD/NAD(P)-binding domain"/>
    <property type="match status" value="1"/>
</dbReference>
<dbReference type="InterPro" id="IPR002938">
    <property type="entry name" value="FAD-bd"/>
</dbReference>
<comment type="cofactor">
    <cofactor evidence="1">
        <name>FAD</name>
        <dbReference type="ChEBI" id="CHEBI:57692"/>
    </cofactor>
</comment>
<dbReference type="SUPFAM" id="SSF52833">
    <property type="entry name" value="Thioredoxin-like"/>
    <property type="match status" value="1"/>
</dbReference>
<dbReference type="Pfam" id="PF07976">
    <property type="entry name" value="Phe_hydrox_dim"/>
    <property type="match status" value="1"/>
</dbReference>
<evidence type="ECO:0000259" key="8">
    <source>
        <dbReference type="Pfam" id="PF07976"/>
    </source>
</evidence>
<dbReference type="NCBIfam" id="NF006144">
    <property type="entry name" value="PRK08294.1"/>
    <property type="match status" value="1"/>
</dbReference>
<evidence type="ECO:0000256" key="3">
    <source>
        <dbReference type="ARBA" id="ARBA00022630"/>
    </source>
</evidence>
<dbReference type="EMBL" id="BQKK01000007">
    <property type="protein sequence ID" value="GJN43846.1"/>
    <property type="molecule type" value="Genomic_DNA"/>
</dbReference>
<evidence type="ECO:0000256" key="4">
    <source>
        <dbReference type="ARBA" id="ARBA00022827"/>
    </source>
</evidence>